<evidence type="ECO:0000256" key="1">
    <source>
        <dbReference type="SAM" id="Phobius"/>
    </source>
</evidence>
<gene>
    <name evidence="2" type="ORF">LX32DRAFT_637560</name>
</gene>
<keyword evidence="1" id="KW-0812">Transmembrane</keyword>
<keyword evidence="3" id="KW-1185">Reference proteome</keyword>
<dbReference type="AlphaFoldDB" id="A0AAD9M742"/>
<name>A0AAD9M742_9PEZI</name>
<protein>
    <submittedName>
        <fullName evidence="2">Uncharacterized protein</fullName>
    </submittedName>
</protein>
<keyword evidence="1" id="KW-1133">Transmembrane helix</keyword>
<feature type="transmembrane region" description="Helical" evidence="1">
    <location>
        <begin position="36"/>
        <end position="55"/>
    </location>
</feature>
<evidence type="ECO:0000313" key="3">
    <source>
        <dbReference type="Proteomes" id="UP001232148"/>
    </source>
</evidence>
<proteinExistence type="predicted"/>
<dbReference type="Proteomes" id="UP001232148">
    <property type="component" value="Unassembled WGS sequence"/>
</dbReference>
<organism evidence="2 3">
    <name type="scientific">Colletotrichum zoysiae</name>
    <dbReference type="NCBI Taxonomy" id="1216348"/>
    <lineage>
        <taxon>Eukaryota</taxon>
        <taxon>Fungi</taxon>
        <taxon>Dikarya</taxon>
        <taxon>Ascomycota</taxon>
        <taxon>Pezizomycotina</taxon>
        <taxon>Sordariomycetes</taxon>
        <taxon>Hypocreomycetidae</taxon>
        <taxon>Glomerellales</taxon>
        <taxon>Glomerellaceae</taxon>
        <taxon>Colletotrichum</taxon>
        <taxon>Colletotrichum graminicola species complex</taxon>
    </lineage>
</organism>
<reference evidence="2" key="1">
    <citation type="submission" date="2021-06" db="EMBL/GenBank/DDBJ databases">
        <title>Comparative genomics, transcriptomics and evolutionary studies reveal genomic signatures of adaptation to plant cell wall in hemibiotrophic fungi.</title>
        <authorList>
            <consortium name="DOE Joint Genome Institute"/>
            <person name="Baroncelli R."/>
            <person name="Diaz J.F."/>
            <person name="Benocci T."/>
            <person name="Peng M."/>
            <person name="Battaglia E."/>
            <person name="Haridas S."/>
            <person name="Andreopoulos W."/>
            <person name="Labutti K."/>
            <person name="Pangilinan J."/>
            <person name="Floch G.L."/>
            <person name="Makela M.R."/>
            <person name="Henrissat B."/>
            <person name="Grigoriev I.V."/>
            <person name="Crouch J.A."/>
            <person name="De Vries R.P."/>
            <person name="Sukno S.A."/>
            <person name="Thon M.R."/>
        </authorList>
    </citation>
    <scope>NUCLEOTIDE SEQUENCE</scope>
    <source>
        <strain evidence="2">MAFF235873</strain>
    </source>
</reference>
<sequence length="79" mass="8590">MFATLDWDLDLLIGHVQTKCEFTKTFIKHMGGPLPLSNLPGATCLVTIFSLVLCMPHMNDPGRLSCPTLLLSNVAATSM</sequence>
<comment type="caution">
    <text evidence="2">The sequence shown here is derived from an EMBL/GenBank/DDBJ whole genome shotgun (WGS) entry which is preliminary data.</text>
</comment>
<evidence type="ECO:0000313" key="2">
    <source>
        <dbReference type="EMBL" id="KAK2031063.1"/>
    </source>
</evidence>
<accession>A0AAD9M742</accession>
<dbReference type="EMBL" id="MU842844">
    <property type="protein sequence ID" value="KAK2031063.1"/>
    <property type="molecule type" value="Genomic_DNA"/>
</dbReference>
<keyword evidence="1" id="KW-0472">Membrane</keyword>